<proteinExistence type="predicted"/>
<evidence type="ECO:0000313" key="2">
    <source>
        <dbReference type="Proteomes" id="UP000192907"/>
    </source>
</evidence>
<reference evidence="2" key="1">
    <citation type="submission" date="2017-04" db="EMBL/GenBank/DDBJ databases">
        <authorList>
            <person name="Varghese N."/>
            <person name="Submissions S."/>
        </authorList>
    </citation>
    <scope>NUCLEOTIDE SEQUENCE [LARGE SCALE GENOMIC DNA]</scope>
    <source>
        <strain evidence="2">RKEM611</strain>
    </source>
</reference>
<dbReference type="RefSeq" id="WP_132319559.1">
    <property type="nucleotide sequence ID" value="NZ_FWZT01000037.1"/>
</dbReference>
<dbReference type="STRING" id="1513793.SAMN06296036_13711"/>
<dbReference type="Proteomes" id="UP000192907">
    <property type="component" value="Unassembled WGS sequence"/>
</dbReference>
<organism evidence="1 2">
    <name type="scientific">Pseudobacteriovorax antillogorgiicola</name>
    <dbReference type="NCBI Taxonomy" id="1513793"/>
    <lineage>
        <taxon>Bacteria</taxon>
        <taxon>Pseudomonadati</taxon>
        <taxon>Bdellovibrionota</taxon>
        <taxon>Oligoflexia</taxon>
        <taxon>Oligoflexales</taxon>
        <taxon>Pseudobacteriovoracaceae</taxon>
        <taxon>Pseudobacteriovorax</taxon>
    </lineage>
</organism>
<dbReference type="EMBL" id="FWZT01000037">
    <property type="protein sequence ID" value="SMF81520.1"/>
    <property type="molecule type" value="Genomic_DNA"/>
</dbReference>
<sequence length="198" mass="22382">MERLVTQAHFARLIGVSRNTIVKNSKKGIRFKKAIVEKDGKVFIDIVDGILEWYGNADLRKDRGDHNAPELTAKKQADETILPVAESTAIDRHFTAMTRKVEYLKTTGQLMSADKFIREAFQMARTTRDNVLYAPQKASGEIKKMILDFTKRTFDTSDLSEASLDSVDTLTSDIRVFLTKLLTSELRELAEANIKGRV</sequence>
<accession>A0A1Y6CPB4</accession>
<evidence type="ECO:0000313" key="1">
    <source>
        <dbReference type="EMBL" id="SMF81520.1"/>
    </source>
</evidence>
<gene>
    <name evidence="1" type="ORF">SAMN06296036_13711</name>
</gene>
<protein>
    <submittedName>
        <fullName evidence="1">Uncharacterized protein</fullName>
    </submittedName>
</protein>
<keyword evidence="2" id="KW-1185">Reference proteome</keyword>
<name>A0A1Y6CPB4_9BACT</name>
<dbReference type="AlphaFoldDB" id="A0A1Y6CPB4"/>